<dbReference type="GO" id="GO:0005886">
    <property type="term" value="C:plasma membrane"/>
    <property type="evidence" value="ECO:0007669"/>
    <property type="project" value="UniProtKB-SubCell"/>
</dbReference>
<evidence type="ECO:0000256" key="4">
    <source>
        <dbReference type="ARBA" id="ARBA00022692"/>
    </source>
</evidence>
<evidence type="ECO:0000256" key="8">
    <source>
        <dbReference type="ARBA" id="ARBA00034708"/>
    </source>
</evidence>
<dbReference type="Pfam" id="PF25539">
    <property type="entry name" value="Bestrophin_2"/>
    <property type="match status" value="1"/>
</dbReference>
<evidence type="ECO:0000256" key="2">
    <source>
        <dbReference type="ARBA" id="ARBA00022448"/>
    </source>
</evidence>
<comment type="subcellular location">
    <subcellularLocation>
        <location evidence="1">Cell membrane</location>
        <topology evidence="1">Multi-pass membrane protein</topology>
    </subcellularLocation>
</comment>
<keyword evidence="2" id="KW-0813">Transport</keyword>
<keyword evidence="4 9" id="KW-0812">Transmembrane</keyword>
<evidence type="ECO:0000256" key="9">
    <source>
        <dbReference type="SAM" id="Phobius"/>
    </source>
</evidence>
<dbReference type="AlphaFoldDB" id="A0A2P7SI01"/>
<gene>
    <name evidence="10" type="ORF">C7I85_07120</name>
</gene>
<feature type="transmembrane region" description="Helical" evidence="9">
    <location>
        <begin position="218"/>
        <end position="249"/>
    </location>
</feature>
<reference evidence="10 11" key="1">
    <citation type="submission" date="2018-03" db="EMBL/GenBank/DDBJ databases">
        <title>The draft genome of Mesorhizobium soli JCM 19897.</title>
        <authorList>
            <person name="Li L."/>
            <person name="Liu L."/>
            <person name="Liang L."/>
            <person name="Wang T."/>
            <person name="Zhang X."/>
        </authorList>
    </citation>
    <scope>NUCLEOTIDE SEQUENCE [LARGE SCALE GENOMIC DNA]</scope>
    <source>
        <strain evidence="10 11">JCM 19897</strain>
    </source>
</reference>
<evidence type="ECO:0000256" key="6">
    <source>
        <dbReference type="ARBA" id="ARBA00023065"/>
    </source>
</evidence>
<dbReference type="RefSeq" id="WP_106723275.1">
    <property type="nucleotide sequence ID" value="NZ_PXYL01000003.1"/>
</dbReference>
<sequence>MIVRPRPGLLKLFFVMRGSIVPRIMPQIIGFGIYAAVVVGVIKALGLDFGNYGLAPFGLLGVTLSLYLGFRNNAAYDRWWEARKLWGQLVYDMRNLSRAALALVPADSGQARPLLMEALAFCHLLRGQLRNVDATAEARTFIGAEADTLSSVVNKPDAMVRRMGRRIGALKTSGAIEVMDFRILDERLASLAALEAGCERIAGTPLPFAYTLLLQRSAYIFCLLLPFGLAFSAGWATPLFTALIAYSFFGLDALSEELEDPFGTQANDLALDALCRVCEISVFEALGEAAPKMTAPKRYYYS</sequence>
<dbReference type="PANTHER" id="PTHR33281:SF19">
    <property type="entry name" value="VOLTAGE-DEPENDENT ANION CHANNEL-FORMING PROTEIN YNEE"/>
    <property type="match status" value="1"/>
</dbReference>
<evidence type="ECO:0000256" key="1">
    <source>
        <dbReference type="ARBA" id="ARBA00004651"/>
    </source>
</evidence>
<feature type="transmembrane region" description="Helical" evidence="9">
    <location>
        <begin position="52"/>
        <end position="70"/>
    </location>
</feature>
<evidence type="ECO:0000256" key="5">
    <source>
        <dbReference type="ARBA" id="ARBA00022989"/>
    </source>
</evidence>
<dbReference type="Proteomes" id="UP000240653">
    <property type="component" value="Unassembled WGS sequence"/>
</dbReference>
<keyword evidence="3" id="KW-1003">Cell membrane</keyword>
<evidence type="ECO:0000313" key="11">
    <source>
        <dbReference type="Proteomes" id="UP000240653"/>
    </source>
</evidence>
<feature type="transmembrane region" description="Helical" evidence="9">
    <location>
        <begin position="20"/>
        <end position="46"/>
    </location>
</feature>
<protein>
    <recommendedName>
        <fullName evidence="12">Bestrophin</fullName>
    </recommendedName>
</protein>
<keyword evidence="11" id="KW-1185">Reference proteome</keyword>
<dbReference type="PANTHER" id="PTHR33281">
    <property type="entry name" value="UPF0187 PROTEIN YNEE"/>
    <property type="match status" value="1"/>
</dbReference>
<dbReference type="EMBL" id="PXYL01000003">
    <property type="protein sequence ID" value="PSJ62097.1"/>
    <property type="molecule type" value="Genomic_DNA"/>
</dbReference>
<keyword evidence="7 9" id="KW-0472">Membrane</keyword>
<name>A0A2P7SI01_9HYPH</name>
<dbReference type="GO" id="GO:0005254">
    <property type="term" value="F:chloride channel activity"/>
    <property type="evidence" value="ECO:0007669"/>
    <property type="project" value="InterPro"/>
</dbReference>
<dbReference type="OrthoDB" id="445589at2"/>
<keyword evidence="5 9" id="KW-1133">Transmembrane helix</keyword>
<dbReference type="InterPro" id="IPR044669">
    <property type="entry name" value="YneE/VCCN1/2-like"/>
</dbReference>
<comment type="similarity">
    <text evidence="8">Belongs to the anion channel-forming bestrophin (TC 1.A.46) family.</text>
</comment>
<proteinExistence type="inferred from homology"/>
<organism evidence="10 11">
    <name type="scientific">Pseudaminobacter soli</name>
    <name type="common">ex Li et al. 2025</name>
    <dbReference type="NCBI Taxonomy" id="1295366"/>
    <lineage>
        <taxon>Bacteria</taxon>
        <taxon>Pseudomonadati</taxon>
        <taxon>Pseudomonadota</taxon>
        <taxon>Alphaproteobacteria</taxon>
        <taxon>Hyphomicrobiales</taxon>
        <taxon>Phyllobacteriaceae</taxon>
        <taxon>Pseudaminobacter</taxon>
    </lineage>
</organism>
<evidence type="ECO:0000313" key="10">
    <source>
        <dbReference type="EMBL" id="PSJ62097.1"/>
    </source>
</evidence>
<accession>A0A2P7SI01</accession>
<comment type="caution">
    <text evidence="10">The sequence shown here is derived from an EMBL/GenBank/DDBJ whole genome shotgun (WGS) entry which is preliminary data.</text>
</comment>
<evidence type="ECO:0000256" key="3">
    <source>
        <dbReference type="ARBA" id="ARBA00022475"/>
    </source>
</evidence>
<evidence type="ECO:0008006" key="12">
    <source>
        <dbReference type="Google" id="ProtNLM"/>
    </source>
</evidence>
<evidence type="ECO:0000256" key="7">
    <source>
        <dbReference type="ARBA" id="ARBA00023136"/>
    </source>
</evidence>
<keyword evidence="6" id="KW-0406">Ion transport</keyword>